<evidence type="ECO:0000256" key="1">
    <source>
        <dbReference type="ARBA" id="ARBA00004123"/>
    </source>
</evidence>
<feature type="domain" description="C2H2-type" evidence="14">
    <location>
        <begin position="940"/>
        <end position="966"/>
    </location>
</feature>
<dbReference type="PANTHER" id="PTHR47772">
    <property type="entry name" value="ZINC FINGER PROTEIN 200"/>
    <property type="match status" value="1"/>
</dbReference>
<dbReference type="OrthoDB" id="8922241at2759"/>
<keyword evidence="4" id="KW-0677">Repeat</keyword>
<dbReference type="PhylomeDB" id="B4JFN4"/>
<keyword evidence="6 12" id="KW-0862">Zinc</keyword>
<dbReference type="AlphaFoldDB" id="B4JFN4"/>
<dbReference type="Pfam" id="PF07776">
    <property type="entry name" value="zf-AD"/>
    <property type="match status" value="1"/>
</dbReference>
<dbReference type="PROSITE" id="PS50157">
    <property type="entry name" value="ZINC_FINGER_C2H2_2"/>
    <property type="match status" value="12"/>
</dbReference>
<evidence type="ECO:0000259" key="14">
    <source>
        <dbReference type="PROSITE" id="PS50157"/>
    </source>
</evidence>
<feature type="region of interest" description="Disordered" evidence="13">
    <location>
        <begin position="361"/>
        <end position="388"/>
    </location>
</feature>
<evidence type="ECO:0000256" key="6">
    <source>
        <dbReference type="ARBA" id="ARBA00022833"/>
    </source>
</evidence>
<feature type="binding site" evidence="12">
    <location>
        <position position="57"/>
    </location>
    <ligand>
        <name>Zn(2+)</name>
        <dbReference type="ChEBI" id="CHEBI:29105"/>
    </ligand>
</feature>
<dbReference type="FunFam" id="3.30.160.60:FF:002403">
    <property type="entry name" value="zinc finger protein 420"/>
    <property type="match status" value="1"/>
</dbReference>
<feature type="compositionally biased region" description="Acidic residues" evidence="13">
    <location>
        <begin position="145"/>
        <end position="158"/>
    </location>
</feature>
<dbReference type="SUPFAM" id="SSF57667">
    <property type="entry name" value="beta-beta-alpha zinc fingers"/>
    <property type="match status" value="7"/>
</dbReference>
<evidence type="ECO:0000259" key="15">
    <source>
        <dbReference type="PROSITE" id="PS51915"/>
    </source>
</evidence>
<feature type="domain" description="ZAD" evidence="15">
    <location>
        <begin position="3"/>
        <end position="81"/>
    </location>
</feature>
<comment type="subcellular location">
    <subcellularLocation>
        <location evidence="1">Nucleus</location>
    </subcellularLocation>
</comment>
<feature type="domain" description="C2H2-type" evidence="14">
    <location>
        <begin position="339"/>
        <end position="367"/>
    </location>
</feature>
<evidence type="ECO:0000256" key="11">
    <source>
        <dbReference type="PROSITE-ProRule" id="PRU00042"/>
    </source>
</evidence>
<dbReference type="InterPro" id="IPR036236">
    <property type="entry name" value="Znf_C2H2_sf"/>
</dbReference>
<feature type="binding site" evidence="12">
    <location>
        <position position="5"/>
    </location>
    <ligand>
        <name>Zn(2+)</name>
        <dbReference type="ChEBI" id="CHEBI:29105"/>
    </ligand>
</feature>
<evidence type="ECO:0000256" key="3">
    <source>
        <dbReference type="ARBA" id="ARBA00022723"/>
    </source>
</evidence>
<evidence type="ECO:0000313" key="16">
    <source>
        <dbReference type="EMBL" id="EDV93515.1"/>
    </source>
</evidence>
<gene>
    <name evidence="16" type="primary">Dgri\GH19353</name>
    <name evidence="16" type="ORF">Dgri_GH19353</name>
</gene>
<dbReference type="SMART" id="SM00868">
    <property type="entry name" value="zf-AD"/>
    <property type="match status" value="1"/>
</dbReference>
<feature type="region of interest" description="Disordered" evidence="13">
    <location>
        <begin position="272"/>
        <end position="311"/>
    </location>
</feature>
<dbReference type="InterPro" id="IPR013087">
    <property type="entry name" value="Znf_C2H2_type"/>
</dbReference>
<dbReference type="SMART" id="SM00355">
    <property type="entry name" value="ZnF_C2H2"/>
    <property type="match status" value="17"/>
</dbReference>
<dbReference type="FunFam" id="3.30.160.60:FF:000065">
    <property type="entry name" value="B-cell CLL/lymphoma 6, member B"/>
    <property type="match status" value="1"/>
</dbReference>
<feature type="region of interest" description="Disordered" evidence="13">
    <location>
        <begin position="139"/>
        <end position="161"/>
    </location>
</feature>
<feature type="domain" description="C2H2-type" evidence="14">
    <location>
        <begin position="912"/>
        <end position="939"/>
    </location>
</feature>
<name>B4JFN4_DROGR</name>
<dbReference type="OMA" id="NGRYWIE"/>
<evidence type="ECO:0000256" key="10">
    <source>
        <dbReference type="ARBA" id="ARBA00023242"/>
    </source>
</evidence>
<keyword evidence="5 11" id="KW-0863">Zinc-finger</keyword>
<evidence type="ECO:0000256" key="8">
    <source>
        <dbReference type="ARBA" id="ARBA00023125"/>
    </source>
</evidence>
<feature type="domain" description="C2H2-type" evidence="14">
    <location>
        <begin position="175"/>
        <end position="203"/>
    </location>
</feature>
<evidence type="ECO:0000256" key="5">
    <source>
        <dbReference type="ARBA" id="ARBA00022771"/>
    </source>
</evidence>
<feature type="domain" description="C2H2-type" evidence="14">
    <location>
        <begin position="747"/>
        <end position="775"/>
    </location>
</feature>
<evidence type="ECO:0000256" key="12">
    <source>
        <dbReference type="PROSITE-ProRule" id="PRU01263"/>
    </source>
</evidence>
<dbReference type="GO" id="GO:0005634">
    <property type="term" value="C:nucleus"/>
    <property type="evidence" value="ECO:0007669"/>
    <property type="project" value="UniProtKB-SubCell"/>
</dbReference>
<dbReference type="InParanoid" id="B4JFN4"/>
<feature type="domain" description="C2H2-type" evidence="14">
    <location>
        <begin position="884"/>
        <end position="911"/>
    </location>
</feature>
<feature type="compositionally biased region" description="Polar residues" evidence="13">
    <location>
        <begin position="288"/>
        <end position="311"/>
    </location>
</feature>
<feature type="domain" description="C2H2-type" evidence="14">
    <location>
        <begin position="578"/>
        <end position="605"/>
    </location>
</feature>
<feature type="domain" description="C2H2-type" evidence="14">
    <location>
        <begin position="851"/>
        <end position="879"/>
    </location>
</feature>
<dbReference type="GO" id="GO:0008270">
    <property type="term" value="F:zinc ion binding"/>
    <property type="evidence" value="ECO:0007669"/>
    <property type="project" value="UniProtKB-UniRule"/>
</dbReference>
<evidence type="ECO:0000256" key="13">
    <source>
        <dbReference type="SAM" id="MobiDB-lite"/>
    </source>
</evidence>
<dbReference type="GO" id="GO:0003690">
    <property type="term" value="F:double-stranded DNA binding"/>
    <property type="evidence" value="ECO:0007669"/>
    <property type="project" value="UniProtKB-ARBA"/>
</dbReference>
<keyword evidence="3 12" id="KW-0479">Metal-binding</keyword>
<keyword evidence="17" id="KW-1185">Reference proteome</keyword>
<feature type="domain" description="C2H2-type" evidence="14">
    <location>
        <begin position="250"/>
        <end position="278"/>
    </location>
</feature>
<feature type="domain" description="C2H2-type" evidence="14">
    <location>
        <begin position="607"/>
        <end position="638"/>
    </location>
</feature>
<dbReference type="PANTHER" id="PTHR47772:SF13">
    <property type="entry name" value="GASTRULA ZINC FINGER PROTEIN XLCGF49.1-LIKE-RELATED"/>
    <property type="match status" value="1"/>
</dbReference>
<dbReference type="FunCoup" id="B4JFN4">
    <property type="interactions" value="178"/>
</dbReference>
<protein>
    <submittedName>
        <fullName evidence="16">GH19353</fullName>
    </submittedName>
</protein>
<dbReference type="PROSITE" id="PS51915">
    <property type="entry name" value="ZAD"/>
    <property type="match status" value="1"/>
</dbReference>
<dbReference type="Pfam" id="PF00096">
    <property type="entry name" value="zf-C2H2"/>
    <property type="match status" value="4"/>
</dbReference>
<feature type="domain" description="C2H2-type" evidence="14">
    <location>
        <begin position="413"/>
        <end position="440"/>
    </location>
</feature>
<feature type="binding site" evidence="12">
    <location>
        <position position="8"/>
    </location>
    <ligand>
        <name>Zn(2+)</name>
        <dbReference type="ChEBI" id="CHEBI:29105"/>
    </ligand>
</feature>
<dbReference type="SUPFAM" id="SSF57716">
    <property type="entry name" value="Glucocorticoid receptor-like (DNA-binding domain)"/>
    <property type="match status" value="1"/>
</dbReference>
<dbReference type="EMBL" id="CH916369">
    <property type="protein sequence ID" value="EDV93515.1"/>
    <property type="molecule type" value="Genomic_DNA"/>
</dbReference>
<dbReference type="Gene3D" id="3.30.160.60">
    <property type="entry name" value="Classic Zinc Finger"/>
    <property type="match status" value="9"/>
</dbReference>
<feature type="domain" description="C2H2-type" evidence="14">
    <location>
        <begin position="807"/>
        <end position="835"/>
    </location>
</feature>
<evidence type="ECO:0000313" key="17">
    <source>
        <dbReference type="Proteomes" id="UP000001070"/>
    </source>
</evidence>
<dbReference type="FunFam" id="3.30.160.60:FF:003459">
    <property type="match status" value="1"/>
</dbReference>
<organism evidence="17">
    <name type="scientific">Drosophila grimshawi</name>
    <name type="common">Hawaiian fruit fly</name>
    <name type="synonym">Idiomyia grimshawi</name>
    <dbReference type="NCBI Taxonomy" id="7222"/>
    <lineage>
        <taxon>Eukaryota</taxon>
        <taxon>Metazoa</taxon>
        <taxon>Ecdysozoa</taxon>
        <taxon>Arthropoda</taxon>
        <taxon>Hexapoda</taxon>
        <taxon>Insecta</taxon>
        <taxon>Pterygota</taxon>
        <taxon>Neoptera</taxon>
        <taxon>Endopterygota</taxon>
        <taxon>Diptera</taxon>
        <taxon>Brachycera</taxon>
        <taxon>Muscomorpha</taxon>
        <taxon>Ephydroidea</taxon>
        <taxon>Drosophilidae</taxon>
        <taxon>Drosophila</taxon>
        <taxon>Hawaiian Drosophila</taxon>
    </lineage>
</organism>
<feature type="region of interest" description="Disordered" evidence="13">
    <location>
        <begin position="192"/>
        <end position="217"/>
    </location>
</feature>
<evidence type="ECO:0000256" key="9">
    <source>
        <dbReference type="ARBA" id="ARBA00023163"/>
    </source>
</evidence>
<dbReference type="HOGENOM" id="CLU_002678_17_2_1"/>
<reference evidence="16 17" key="1">
    <citation type="journal article" date="2007" name="Nature">
        <title>Evolution of genes and genomes on the Drosophila phylogeny.</title>
        <authorList>
            <consortium name="Drosophila 12 Genomes Consortium"/>
            <person name="Clark A.G."/>
            <person name="Eisen M.B."/>
            <person name="Smith D.R."/>
            <person name="Bergman C.M."/>
            <person name="Oliver B."/>
            <person name="Markow T.A."/>
            <person name="Kaufman T.C."/>
            <person name="Kellis M."/>
            <person name="Gelbart W."/>
            <person name="Iyer V.N."/>
            <person name="Pollard D.A."/>
            <person name="Sackton T.B."/>
            <person name="Larracuente A.M."/>
            <person name="Singh N.D."/>
            <person name="Abad J.P."/>
            <person name="Abt D.N."/>
            <person name="Adryan B."/>
            <person name="Aguade M."/>
            <person name="Akashi H."/>
            <person name="Anderson W.W."/>
            <person name="Aquadro C.F."/>
            <person name="Ardell D.H."/>
            <person name="Arguello R."/>
            <person name="Artieri C.G."/>
            <person name="Barbash D.A."/>
            <person name="Barker D."/>
            <person name="Barsanti P."/>
            <person name="Batterham P."/>
            <person name="Batzoglou S."/>
            <person name="Begun D."/>
            <person name="Bhutkar A."/>
            <person name="Blanco E."/>
            <person name="Bosak S.A."/>
            <person name="Bradley R.K."/>
            <person name="Brand A.D."/>
            <person name="Brent M.R."/>
            <person name="Brooks A.N."/>
            <person name="Brown R.H."/>
            <person name="Butlin R.K."/>
            <person name="Caggese C."/>
            <person name="Calvi B.R."/>
            <person name="Bernardo de Carvalho A."/>
            <person name="Caspi A."/>
            <person name="Castrezana S."/>
            <person name="Celniker S.E."/>
            <person name="Chang J.L."/>
            <person name="Chapple C."/>
            <person name="Chatterji S."/>
            <person name="Chinwalla A."/>
            <person name="Civetta A."/>
            <person name="Clifton S.W."/>
            <person name="Comeron J.M."/>
            <person name="Costello J.C."/>
            <person name="Coyne J.A."/>
            <person name="Daub J."/>
            <person name="David R.G."/>
            <person name="Delcher A.L."/>
            <person name="Delehaunty K."/>
            <person name="Do C.B."/>
            <person name="Ebling H."/>
            <person name="Edwards K."/>
            <person name="Eickbush T."/>
            <person name="Evans J.D."/>
            <person name="Filipski A."/>
            <person name="Findeiss S."/>
            <person name="Freyhult E."/>
            <person name="Fulton L."/>
            <person name="Fulton R."/>
            <person name="Garcia A.C."/>
            <person name="Gardiner A."/>
            <person name="Garfield D.A."/>
            <person name="Garvin B.E."/>
            <person name="Gibson G."/>
            <person name="Gilbert D."/>
            <person name="Gnerre S."/>
            <person name="Godfrey J."/>
            <person name="Good R."/>
            <person name="Gotea V."/>
            <person name="Gravely B."/>
            <person name="Greenberg A.J."/>
            <person name="Griffiths-Jones S."/>
            <person name="Gross S."/>
            <person name="Guigo R."/>
            <person name="Gustafson E.A."/>
            <person name="Haerty W."/>
            <person name="Hahn M.W."/>
            <person name="Halligan D.L."/>
            <person name="Halpern A.L."/>
            <person name="Halter G.M."/>
            <person name="Han M.V."/>
            <person name="Heger A."/>
            <person name="Hillier L."/>
            <person name="Hinrichs A.S."/>
            <person name="Holmes I."/>
            <person name="Hoskins R.A."/>
            <person name="Hubisz M.J."/>
            <person name="Hultmark D."/>
            <person name="Huntley M.A."/>
            <person name="Jaffe D.B."/>
            <person name="Jagadeeshan S."/>
            <person name="Jeck W.R."/>
            <person name="Johnson J."/>
            <person name="Jones C.D."/>
            <person name="Jordan W.C."/>
            <person name="Karpen G.H."/>
            <person name="Kataoka E."/>
            <person name="Keightley P.D."/>
            <person name="Kheradpour P."/>
            <person name="Kirkness E.F."/>
            <person name="Koerich L.B."/>
            <person name="Kristiansen K."/>
            <person name="Kudrna D."/>
            <person name="Kulathinal R.J."/>
            <person name="Kumar S."/>
            <person name="Kwok R."/>
            <person name="Lander E."/>
            <person name="Langley C.H."/>
            <person name="Lapoint R."/>
            <person name="Lazzaro B.P."/>
            <person name="Lee S.J."/>
            <person name="Levesque L."/>
            <person name="Li R."/>
            <person name="Lin C.F."/>
            <person name="Lin M.F."/>
            <person name="Lindblad-Toh K."/>
            <person name="Llopart A."/>
            <person name="Long M."/>
            <person name="Low L."/>
            <person name="Lozovsky E."/>
            <person name="Lu J."/>
            <person name="Luo M."/>
            <person name="Machado C.A."/>
            <person name="Makalowski W."/>
            <person name="Marzo M."/>
            <person name="Matsuda M."/>
            <person name="Matzkin L."/>
            <person name="McAllister B."/>
            <person name="McBride C.S."/>
            <person name="McKernan B."/>
            <person name="McKernan K."/>
            <person name="Mendez-Lago M."/>
            <person name="Minx P."/>
            <person name="Mollenhauer M.U."/>
            <person name="Montooth K."/>
            <person name="Mount S.M."/>
            <person name="Mu X."/>
            <person name="Myers E."/>
            <person name="Negre B."/>
            <person name="Newfeld S."/>
            <person name="Nielsen R."/>
            <person name="Noor M.A."/>
            <person name="O'Grady P."/>
            <person name="Pachter L."/>
            <person name="Papaceit M."/>
            <person name="Parisi M.J."/>
            <person name="Parisi M."/>
            <person name="Parts L."/>
            <person name="Pedersen J.S."/>
            <person name="Pesole G."/>
            <person name="Phillippy A.M."/>
            <person name="Ponting C.P."/>
            <person name="Pop M."/>
            <person name="Porcelli D."/>
            <person name="Powell J.R."/>
            <person name="Prohaska S."/>
            <person name="Pruitt K."/>
            <person name="Puig M."/>
            <person name="Quesneville H."/>
            <person name="Ram K.R."/>
            <person name="Rand D."/>
            <person name="Rasmussen M.D."/>
            <person name="Reed L.K."/>
            <person name="Reenan R."/>
            <person name="Reily A."/>
            <person name="Remington K.A."/>
            <person name="Rieger T.T."/>
            <person name="Ritchie M.G."/>
            <person name="Robin C."/>
            <person name="Rogers Y.H."/>
            <person name="Rohde C."/>
            <person name="Rozas J."/>
            <person name="Rubenfield M.J."/>
            <person name="Ruiz A."/>
            <person name="Russo S."/>
            <person name="Salzberg S.L."/>
            <person name="Sanchez-Gracia A."/>
            <person name="Saranga D.J."/>
            <person name="Sato H."/>
            <person name="Schaeffer S.W."/>
            <person name="Schatz M.C."/>
            <person name="Schlenke T."/>
            <person name="Schwartz R."/>
            <person name="Segarra C."/>
            <person name="Singh R.S."/>
            <person name="Sirot L."/>
            <person name="Sirota M."/>
            <person name="Sisneros N.B."/>
            <person name="Smith C.D."/>
            <person name="Smith T.F."/>
            <person name="Spieth J."/>
            <person name="Stage D.E."/>
            <person name="Stark A."/>
            <person name="Stephan W."/>
            <person name="Strausberg R.L."/>
            <person name="Strempel S."/>
            <person name="Sturgill D."/>
            <person name="Sutton G."/>
            <person name="Sutton G.G."/>
            <person name="Tao W."/>
            <person name="Teichmann S."/>
            <person name="Tobari Y.N."/>
            <person name="Tomimura Y."/>
            <person name="Tsolas J.M."/>
            <person name="Valente V.L."/>
            <person name="Venter E."/>
            <person name="Venter J.C."/>
            <person name="Vicario S."/>
            <person name="Vieira F.G."/>
            <person name="Vilella A.J."/>
            <person name="Villasante A."/>
            <person name="Walenz B."/>
            <person name="Wang J."/>
            <person name="Wasserman M."/>
            <person name="Watts T."/>
            <person name="Wilson D."/>
            <person name="Wilson R.K."/>
            <person name="Wing R.A."/>
            <person name="Wolfner M.F."/>
            <person name="Wong A."/>
            <person name="Wong G.K."/>
            <person name="Wu C.I."/>
            <person name="Wu G."/>
            <person name="Yamamoto D."/>
            <person name="Yang H.P."/>
            <person name="Yang S.P."/>
            <person name="Yorke J.A."/>
            <person name="Yoshida K."/>
            <person name="Zdobnov E."/>
            <person name="Zhang P."/>
            <person name="Zhang Y."/>
            <person name="Zimin A.V."/>
            <person name="Baldwin J."/>
            <person name="Abdouelleil A."/>
            <person name="Abdulkadir J."/>
            <person name="Abebe A."/>
            <person name="Abera B."/>
            <person name="Abreu J."/>
            <person name="Acer S.C."/>
            <person name="Aftuck L."/>
            <person name="Alexander A."/>
            <person name="An P."/>
            <person name="Anderson E."/>
            <person name="Anderson S."/>
            <person name="Arachi H."/>
            <person name="Azer M."/>
            <person name="Bachantsang P."/>
            <person name="Barry A."/>
            <person name="Bayul T."/>
            <person name="Berlin A."/>
            <person name="Bessette D."/>
            <person name="Bloom T."/>
            <person name="Blye J."/>
            <person name="Boguslavskiy L."/>
            <person name="Bonnet C."/>
            <person name="Boukhgalter B."/>
            <person name="Bourzgui I."/>
            <person name="Brown A."/>
            <person name="Cahill P."/>
            <person name="Channer S."/>
            <person name="Cheshatsang Y."/>
            <person name="Chuda L."/>
            <person name="Citroen M."/>
            <person name="Collymore A."/>
            <person name="Cooke P."/>
            <person name="Costello M."/>
            <person name="D'Aco K."/>
            <person name="Daza R."/>
            <person name="De Haan G."/>
            <person name="DeGray S."/>
            <person name="DeMaso C."/>
            <person name="Dhargay N."/>
            <person name="Dooley K."/>
            <person name="Dooley E."/>
            <person name="Doricent M."/>
            <person name="Dorje P."/>
            <person name="Dorjee K."/>
            <person name="Dupes A."/>
            <person name="Elong R."/>
            <person name="Falk J."/>
            <person name="Farina A."/>
            <person name="Faro S."/>
            <person name="Ferguson D."/>
            <person name="Fisher S."/>
            <person name="Foley C.D."/>
            <person name="Franke A."/>
            <person name="Friedrich D."/>
            <person name="Gadbois L."/>
            <person name="Gearin G."/>
            <person name="Gearin C.R."/>
            <person name="Giannoukos G."/>
            <person name="Goode T."/>
            <person name="Graham J."/>
            <person name="Grandbois E."/>
            <person name="Grewal S."/>
            <person name="Gyaltsen K."/>
            <person name="Hafez N."/>
            <person name="Hagos B."/>
            <person name="Hall J."/>
            <person name="Henson C."/>
            <person name="Hollinger A."/>
            <person name="Honan T."/>
            <person name="Huard M.D."/>
            <person name="Hughes L."/>
            <person name="Hurhula B."/>
            <person name="Husby M.E."/>
            <person name="Kamat A."/>
            <person name="Kanga B."/>
            <person name="Kashin S."/>
            <person name="Khazanovich D."/>
            <person name="Kisner P."/>
            <person name="Lance K."/>
            <person name="Lara M."/>
            <person name="Lee W."/>
            <person name="Lennon N."/>
            <person name="Letendre F."/>
            <person name="LeVine R."/>
            <person name="Lipovsky A."/>
            <person name="Liu X."/>
            <person name="Liu J."/>
            <person name="Liu S."/>
            <person name="Lokyitsang T."/>
            <person name="Lokyitsang Y."/>
            <person name="Lubonja R."/>
            <person name="Lui A."/>
            <person name="MacDonald P."/>
            <person name="Magnisalis V."/>
            <person name="Maru K."/>
            <person name="Matthews C."/>
            <person name="McCusker W."/>
            <person name="McDonough S."/>
            <person name="Mehta T."/>
            <person name="Meldrim J."/>
            <person name="Meneus L."/>
            <person name="Mihai O."/>
            <person name="Mihalev A."/>
            <person name="Mihova T."/>
            <person name="Mittelman R."/>
            <person name="Mlenga V."/>
            <person name="Montmayeur A."/>
            <person name="Mulrain L."/>
            <person name="Navidi A."/>
            <person name="Naylor J."/>
            <person name="Negash T."/>
            <person name="Nguyen T."/>
            <person name="Nguyen N."/>
            <person name="Nicol R."/>
            <person name="Norbu C."/>
            <person name="Norbu N."/>
            <person name="Novod N."/>
            <person name="O'Neill B."/>
            <person name="Osman S."/>
            <person name="Markiewicz E."/>
            <person name="Oyono O.L."/>
            <person name="Patti C."/>
            <person name="Phunkhang P."/>
            <person name="Pierre F."/>
            <person name="Priest M."/>
            <person name="Raghuraman S."/>
            <person name="Rege F."/>
            <person name="Reyes R."/>
            <person name="Rise C."/>
            <person name="Rogov P."/>
            <person name="Ross K."/>
            <person name="Ryan E."/>
            <person name="Settipalli S."/>
            <person name="Shea T."/>
            <person name="Sherpa N."/>
            <person name="Shi L."/>
            <person name="Shih D."/>
            <person name="Sparrow T."/>
            <person name="Spaulding J."/>
            <person name="Stalker J."/>
            <person name="Stange-Thomann N."/>
            <person name="Stavropoulos S."/>
            <person name="Stone C."/>
            <person name="Strader C."/>
            <person name="Tesfaye S."/>
            <person name="Thomson T."/>
            <person name="Thoulutsang Y."/>
            <person name="Thoulutsang D."/>
            <person name="Topham K."/>
            <person name="Topping I."/>
            <person name="Tsamla T."/>
            <person name="Vassiliev H."/>
            <person name="Vo A."/>
            <person name="Wangchuk T."/>
            <person name="Wangdi T."/>
            <person name="Weiand M."/>
            <person name="Wilkinson J."/>
            <person name="Wilson A."/>
            <person name="Yadav S."/>
            <person name="Young G."/>
            <person name="Yu Q."/>
            <person name="Zembek L."/>
            <person name="Zhong D."/>
            <person name="Zimmer A."/>
            <person name="Zwirko Z."/>
            <person name="Jaffe D.B."/>
            <person name="Alvarez P."/>
            <person name="Brockman W."/>
            <person name="Butler J."/>
            <person name="Chin C."/>
            <person name="Gnerre S."/>
            <person name="Grabherr M."/>
            <person name="Kleber M."/>
            <person name="Mauceli E."/>
            <person name="MacCallum I."/>
        </authorList>
    </citation>
    <scope>NUCLEOTIDE SEQUENCE [LARGE SCALE GENOMIC DNA]</scope>
    <source>
        <strain evidence="17">Tucson 15287-2541.00</strain>
    </source>
</reference>
<keyword evidence="9" id="KW-0804">Transcription</keyword>
<dbReference type="KEGG" id="dgr:6563127"/>
<evidence type="ECO:0000256" key="7">
    <source>
        <dbReference type="ARBA" id="ARBA00023015"/>
    </source>
</evidence>
<keyword evidence="10" id="KW-0539">Nucleus</keyword>
<dbReference type="FunFam" id="3.30.160.60:FF:001370">
    <property type="entry name" value="Zinc finger protein"/>
    <property type="match status" value="1"/>
</dbReference>
<accession>B4JFN4</accession>
<sequence length="966" mass="112500">MTRTCRICGGADGRFWIETPIDKYVEKTFNHLLLELTKLEVTVDQADKLPPWICRNCAHRLENAYDFVLQARETHELWLHKMTTESLSEDTETGTLECLRETPIQLLEIEGVTIKMEEATEPAVPQTDSVGSIDPLIKKSREDDASNNDDDADNDDDDIPLKQRRIASTKLPTMHKCNKCDKAFKYVTNLFRHKRRDHSPERSQTKEQAAVESEKTDGMKPLLNDVIKSSIATTHSSEADLESELADNYYKCDQCDKSYKYIMLLIRHKQKTHASSQCPAEPKPIRRSGSSAEQTNTKQGSPPQRSKPTNTDSLVHSIIKEINLPDEDDADSSSADNYYKCDQCDKSYKYIVSLIKHKHNEHKEYRDSDEDEDGATSSRYAADATAMSKPSRIDRRVKGFDLNRCRPNGSKEIQCMICLRRFIKLRELRDHLKAHPKDFTFDAHGEPIERIAEGFYKTAVESTVVGLKRRIFNDLKVGMLGRYYSITNEARYEMNLDSSDTDSEGEADVVQRHSYACELCDSADAVWPRKYQLHEHHRQQHTWLEAPHVCQRCDFRFLSAQLLEHHTHKLCQNTLKRFMCDKCPQRFFWRRNLRAHLVEHKNKQETYPCDQCSRSFQDKSAVTKHKLMHHDVHNELLPCRWCTRTFYRPALLHKHVQRHGFSGEDLPLAETLLADAAKPSGTKTIVCKLCDMQFISIGDLRRHNSMQAHSEQVSNYMISTEEGFELQLDETDESDEEPTNTAASRSYRCDLCEMTFLRRRDMSEHQYSLHTFDKLPHSCKHCIYKTVDKTMLEHHLSTQCLNEEKKFKCSRCGYKFMWRENLEQHMSTLHPKSSSSQTPVAATKRSRRFRYQCPHCWRSFVVQPSLDKHIRDMHVAKKNPGKKYLCSLCGLESLTPNKLSIHMRRHNGEKPFKCDLCDMSFTVHYELKVHRRKHTGERPYQCTFCAKDFARPDKLRRHVYMHSVKR</sequence>
<dbReference type="eggNOG" id="KOG1721">
    <property type="taxonomic scope" value="Eukaryota"/>
</dbReference>
<keyword evidence="8" id="KW-0238">DNA-binding</keyword>
<evidence type="ECO:0000256" key="4">
    <source>
        <dbReference type="ARBA" id="ARBA00022737"/>
    </source>
</evidence>
<dbReference type="Pfam" id="PF13912">
    <property type="entry name" value="zf-C2H2_6"/>
    <property type="match status" value="2"/>
</dbReference>
<feature type="binding site" evidence="12">
    <location>
        <position position="54"/>
    </location>
    <ligand>
        <name>Zn(2+)</name>
        <dbReference type="ChEBI" id="CHEBI:29105"/>
    </ligand>
</feature>
<evidence type="ECO:0000256" key="2">
    <source>
        <dbReference type="ARBA" id="ARBA00006991"/>
    </source>
</evidence>
<dbReference type="Proteomes" id="UP000001070">
    <property type="component" value="Unassembled WGS sequence"/>
</dbReference>
<proteinExistence type="inferred from homology"/>
<comment type="similarity">
    <text evidence="2">Belongs to the krueppel C2H2-type zinc-finger protein family.</text>
</comment>
<dbReference type="InterPro" id="IPR012934">
    <property type="entry name" value="Znf_AD"/>
</dbReference>
<keyword evidence="7" id="KW-0805">Transcription regulation</keyword>
<dbReference type="PROSITE" id="PS00028">
    <property type="entry name" value="ZINC_FINGER_C2H2_1"/>
    <property type="match status" value="13"/>
</dbReference>
<dbReference type="InterPro" id="IPR050636">
    <property type="entry name" value="C2H2-ZF_domain-containing"/>
</dbReference>